<keyword evidence="2" id="KW-0560">Oxidoreductase</keyword>
<sequence length="101" mass="11303">MFGSSVASLGVRLYRKHSHRWLSSKQLMYEKYGHPPDVLYLTTEEVSKVGADEVRVRWMGAPINPADINQLQGIYPIKPPLPAVGGIEGFGEVEEVILFSF</sequence>
<organism evidence="8">
    <name type="scientific">Onchocerca flexuosa</name>
    <dbReference type="NCBI Taxonomy" id="387005"/>
    <lineage>
        <taxon>Eukaryota</taxon>
        <taxon>Metazoa</taxon>
        <taxon>Ecdysozoa</taxon>
        <taxon>Nematoda</taxon>
        <taxon>Chromadorea</taxon>
        <taxon>Rhabditida</taxon>
        <taxon>Spirurina</taxon>
        <taxon>Spiruromorpha</taxon>
        <taxon>Filarioidea</taxon>
        <taxon>Onchocercidae</taxon>
        <taxon>Onchocerca</taxon>
    </lineage>
</organism>
<evidence type="ECO:0000256" key="1">
    <source>
        <dbReference type="ARBA" id="ARBA00022857"/>
    </source>
</evidence>
<dbReference type="AlphaFoldDB" id="A0A183HZ32"/>
<reference evidence="6 7" key="2">
    <citation type="submission" date="2018-11" db="EMBL/GenBank/DDBJ databases">
        <authorList>
            <consortium name="Pathogen Informatics"/>
        </authorList>
    </citation>
    <scope>NUCLEOTIDE SEQUENCE [LARGE SCALE GENOMIC DNA]</scope>
</reference>
<protein>
    <recommendedName>
        <fullName evidence="3">Enoyl-[acyl-carrier-protein] reductase, mitochondrial</fullName>
    </recommendedName>
    <alternativeName>
        <fullName evidence="4">2-enoyl thioester reductase</fullName>
    </alternativeName>
</protein>
<dbReference type="InterPro" id="IPR011032">
    <property type="entry name" value="GroES-like_sf"/>
</dbReference>
<keyword evidence="7" id="KW-1185">Reference proteome</keyword>
<feature type="domain" description="Alcohol dehydrogenase-like N-terminal" evidence="5">
    <location>
        <begin position="50"/>
        <end position="96"/>
    </location>
</feature>
<dbReference type="GO" id="GO:0005739">
    <property type="term" value="C:mitochondrion"/>
    <property type="evidence" value="ECO:0007669"/>
    <property type="project" value="TreeGrafter"/>
</dbReference>
<dbReference type="WBParaSite" id="OFLC_0001274501-mRNA-1">
    <property type="protein sequence ID" value="OFLC_0001274501-mRNA-1"/>
    <property type="gene ID" value="OFLC_0001274501"/>
</dbReference>
<evidence type="ECO:0000256" key="2">
    <source>
        <dbReference type="ARBA" id="ARBA00023002"/>
    </source>
</evidence>
<evidence type="ECO:0000313" key="6">
    <source>
        <dbReference type="EMBL" id="VDP12052.1"/>
    </source>
</evidence>
<dbReference type="GO" id="GO:0016491">
    <property type="term" value="F:oxidoreductase activity"/>
    <property type="evidence" value="ECO:0007669"/>
    <property type="project" value="UniProtKB-KW"/>
</dbReference>
<proteinExistence type="predicted"/>
<dbReference type="EMBL" id="UZAJ01039920">
    <property type="protein sequence ID" value="VDP12052.1"/>
    <property type="molecule type" value="Genomic_DNA"/>
</dbReference>
<evidence type="ECO:0000313" key="8">
    <source>
        <dbReference type="WBParaSite" id="OFLC_0001274501-mRNA-1"/>
    </source>
</evidence>
<dbReference type="STRING" id="387005.A0A183HZ32"/>
<evidence type="ECO:0000256" key="3">
    <source>
        <dbReference type="ARBA" id="ARBA00041058"/>
    </source>
</evidence>
<dbReference type="Proteomes" id="UP000267606">
    <property type="component" value="Unassembled WGS sequence"/>
</dbReference>
<keyword evidence="1" id="KW-0521">NADP</keyword>
<evidence type="ECO:0000259" key="5">
    <source>
        <dbReference type="Pfam" id="PF08240"/>
    </source>
</evidence>
<dbReference type="GO" id="GO:0006631">
    <property type="term" value="P:fatty acid metabolic process"/>
    <property type="evidence" value="ECO:0007669"/>
    <property type="project" value="TreeGrafter"/>
</dbReference>
<dbReference type="InterPro" id="IPR013154">
    <property type="entry name" value="ADH-like_N"/>
</dbReference>
<dbReference type="SUPFAM" id="SSF50129">
    <property type="entry name" value="GroES-like"/>
    <property type="match status" value="1"/>
</dbReference>
<evidence type="ECO:0000256" key="4">
    <source>
        <dbReference type="ARBA" id="ARBA00042123"/>
    </source>
</evidence>
<gene>
    <name evidence="6" type="ORF">OFLC_LOCUS12744</name>
</gene>
<name>A0A183HZ32_9BILA</name>
<dbReference type="PANTHER" id="PTHR43981">
    <property type="entry name" value="ENOYL-[ACYL-CARRIER-PROTEIN] REDUCTASE, MITOCHONDRIAL"/>
    <property type="match status" value="1"/>
</dbReference>
<evidence type="ECO:0000313" key="7">
    <source>
        <dbReference type="Proteomes" id="UP000267606"/>
    </source>
</evidence>
<dbReference type="PANTHER" id="PTHR43981:SF2">
    <property type="entry name" value="ENOYL-[ACYL-CARRIER-PROTEIN] REDUCTASE, MITOCHONDRIAL"/>
    <property type="match status" value="1"/>
</dbReference>
<dbReference type="Gene3D" id="3.90.180.10">
    <property type="entry name" value="Medium-chain alcohol dehydrogenases, catalytic domain"/>
    <property type="match status" value="1"/>
</dbReference>
<reference evidence="8" key="1">
    <citation type="submission" date="2016-06" db="UniProtKB">
        <authorList>
            <consortium name="WormBaseParasite"/>
        </authorList>
    </citation>
    <scope>IDENTIFICATION</scope>
</reference>
<accession>A0A183HZ32</accession>
<dbReference type="InterPro" id="IPR051034">
    <property type="entry name" value="Mito_Enoyl-ACP_Reductase"/>
</dbReference>
<dbReference type="Pfam" id="PF08240">
    <property type="entry name" value="ADH_N"/>
    <property type="match status" value="1"/>
</dbReference>